<reference evidence="3" key="1">
    <citation type="submission" date="2017-09" db="EMBL/GenBank/DDBJ databases">
        <title>Depth-based differentiation of microbial function through sediment-hosted aquifers and enrichment of novel symbionts in the deep terrestrial subsurface.</title>
        <authorList>
            <person name="Probst A.J."/>
            <person name="Ladd B."/>
            <person name="Jarett J.K."/>
            <person name="Geller-Mcgrath D.E."/>
            <person name="Sieber C.M.K."/>
            <person name="Emerson J.B."/>
            <person name="Anantharaman K."/>
            <person name="Thomas B.C."/>
            <person name="Malmstrom R."/>
            <person name="Stieglmeier M."/>
            <person name="Klingl A."/>
            <person name="Woyke T."/>
            <person name="Ryan C.M."/>
            <person name="Banfield J.F."/>
        </authorList>
    </citation>
    <scope>NUCLEOTIDE SEQUENCE [LARGE SCALE GENOMIC DNA]</scope>
</reference>
<dbReference type="AlphaFoldDB" id="A0A2M8KWL3"/>
<protein>
    <recommendedName>
        <fullName evidence="4">DUF304 domain-containing protein</fullName>
    </recommendedName>
</protein>
<dbReference type="EMBL" id="PFEF01000006">
    <property type="protein sequence ID" value="PJE64297.1"/>
    <property type="molecule type" value="Genomic_DNA"/>
</dbReference>
<evidence type="ECO:0000256" key="1">
    <source>
        <dbReference type="SAM" id="Phobius"/>
    </source>
</evidence>
<gene>
    <name evidence="2" type="ORF">COU90_02500</name>
</gene>
<evidence type="ECO:0000313" key="2">
    <source>
        <dbReference type="EMBL" id="PJE64297.1"/>
    </source>
</evidence>
<dbReference type="Proteomes" id="UP000229098">
    <property type="component" value="Unassembled WGS sequence"/>
</dbReference>
<proteinExistence type="predicted"/>
<organism evidence="2 3">
    <name type="scientific">Candidatus Ryanbacteria bacterium CG10_big_fil_rev_8_21_14_0_10_43_42</name>
    <dbReference type="NCBI Taxonomy" id="1974864"/>
    <lineage>
        <taxon>Bacteria</taxon>
        <taxon>Candidatus Ryaniibacteriota</taxon>
    </lineage>
</organism>
<keyword evidence="1" id="KW-0472">Membrane</keyword>
<evidence type="ECO:0008006" key="4">
    <source>
        <dbReference type="Google" id="ProtNLM"/>
    </source>
</evidence>
<feature type="transmembrane region" description="Helical" evidence="1">
    <location>
        <begin position="34"/>
        <end position="55"/>
    </location>
</feature>
<keyword evidence="1" id="KW-0812">Transmembrane</keyword>
<accession>A0A2M8KWL3</accession>
<evidence type="ECO:0000313" key="3">
    <source>
        <dbReference type="Proteomes" id="UP000229098"/>
    </source>
</evidence>
<feature type="transmembrane region" description="Helical" evidence="1">
    <location>
        <begin position="98"/>
        <end position="117"/>
    </location>
</feature>
<keyword evidence="1" id="KW-1133">Transmembrane helix</keyword>
<sequence length="164" mass="18905">MSYHHTQIGYFIISALLVVALFFGIMLMQAGLGAVFNVIPIVILFIMASFVSLTVSIDGEYVRIVFGYGVVRKKILLADIISAHVVTNHWYYGWGIRVWFWPYMWIFNVSGFNAVEIRLKDGRIYRIGTDEPEELERAIIQASKSMMHKNNDHIIKDNKKESMQ</sequence>
<feature type="transmembrane region" description="Helical" evidence="1">
    <location>
        <begin position="7"/>
        <end position="28"/>
    </location>
</feature>
<name>A0A2M8KWL3_9BACT</name>
<comment type="caution">
    <text evidence="2">The sequence shown here is derived from an EMBL/GenBank/DDBJ whole genome shotgun (WGS) entry which is preliminary data.</text>
</comment>